<keyword evidence="1" id="KW-1133">Transmembrane helix</keyword>
<name>A0A4P7NIX0_PYROR</name>
<gene>
    <name evidence="2" type="ORF">PoMZ_10827</name>
</gene>
<proteinExistence type="predicted"/>
<feature type="transmembrane region" description="Helical" evidence="1">
    <location>
        <begin position="82"/>
        <end position="100"/>
    </location>
</feature>
<dbReference type="EMBL" id="CP034208">
    <property type="protein sequence ID" value="QBZ61954.1"/>
    <property type="molecule type" value="Genomic_DNA"/>
</dbReference>
<reference evidence="2 3" key="1">
    <citation type="journal article" date="2019" name="Mol. Biol. Evol.">
        <title>Blast fungal genomes show frequent chromosomal changes, gene gains and losses, and effector gene turnover.</title>
        <authorList>
            <person name="Gomez Luciano L.B."/>
            <person name="Jason Tsai I."/>
            <person name="Chuma I."/>
            <person name="Tosa Y."/>
            <person name="Chen Y.H."/>
            <person name="Li J.Y."/>
            <person name="Li M.Y."/>
            <person name="Jade Lu M.Y."/>
            <person name="Nakayashiki H."/>
            <person name="Li W.H."/>
        </authorList>
    </citation>
    <scope>NUCLEOTIDE SEQUENCE [LARGE SCALE GENOMIC DNA]</scope>
    <source>
        <strain evidence="2">MZ5-1-6</strain>
    </source>
</reference>
<dbReference type="AlphaFoldDB" id="A0A4P7NIX0"/>
<evidence type="ECO:0000256" key="1">
    <source>
        <dbReference type="SAM" id="Phobius"/>
    </source>
</evidence>
<keyword evidence="1" id="KW-0812">Transmembrane</keyword>
<protein>
    <submittedName>
        <fullName evidence="2">Uncharacterized protein</fullName>
    </submittedName>
</protein>
<dbReference type="Proteomes" id="UP000294847">
    <property type="component" value="Chromosome 5"/>
</dbReference>
<keyword evidence="1" id="KW-0472">Membrane</keyword>
<evidence type="ECO:0000313" key="3">
    <source>
        <dbReference type="Proteomes" id="UP000294847"/>
    </source>
</evidence>
<organism evidence="2 3">
    <name type="scientific">Pyricularia oryzae</name>
    <name type="common">Rice blast fungus</name>
    <name type="synonym">Magnaporthe oryzae</name>
    <dbReference type="NCBI Taxonomy" id="318829"/>
    <lineage>
        <taxon>Eukaryota</taxon>
        <taxon>Fungi</taxon>
        <taxon>Dikarya</taxon>
        <taxon>Ascomycota</taxon>
        <taxon>Pezizomycotina</taxon>
        <taxon>Sordariomycetes</taxon>
        <taxon>Sordariomycetidae</taxon>
        <taxon>Magnaporthales</taxon>
        <taxon>Pyriculariaceae</taxon>
        <taxon>Pyricularia</taxon>
    </lineage>
</organism>
<accession>A0A4P7NIX0</accession>
<evidence type="ECO:0000313" key="2">
    <source>
        <dbReference type="EMBL" id="QBZ61954.1"/>
    </source>
</evidence>
<sequence length="133" mass="14787">MESTNPLPVDGGIGRRRLPDGRDAEAAPDLVNQAFWWGEVTDVRLHYAQARNRTDRAAQLSSEVLLWGCEAGAGCYGGGCRAGGLVVVIVVVLLVEKGFARRMQVFRNRPRRRNCSFARGTGLGGRQHRRRRR</sequence>